<reference evidence="2 3" key="1">
    <citation type="submission" date="2019-04" db="EMBL/GenBank/DDBJ databases">
        <title>An improved genome assembly and genetic linkage map for asparagus bean, Vigna unguiculata ssp. sesquipedialis.</title>
        <authorList>
            <person name="Xia Q."/>
            <person name="Zhang R."/>
            <person name="Dong Y."/>
        </authorList>
    </citation>
    <scope>NUCLEOTIDE SEQUENCE [LARGE SCALE GENOMIC DNA]</scope>
    <source>
        <tissue evidence="2">Leaf</tissue>
    </source>
</reference>
<dbReference type="EMBL" id="CP039353">
    <property type="protein sequence ID" value="QCE05921.1"/>
    <property type="molecule type" value="Genomic_DNA"/>
</dbReference>
<dbReference type="AlphaFoldDB" id="A0A4D6MZ71"/>
<proteinExistence type="predicted"/>
<sequence length="122" mass="13881">MPTLDMTGTSELITSGSRKSFWDEDFEHLAHGRAYNFSATDGAVLTGKTTTSAREDVLRYLHQAEATTLFLVDRMEALELNESVLTDNLEKAKKETMQLRSDAAELIKVRKTLRKKRPSWFL</sequence>
<evidence type="ECO:0000256" key="1">
    <source>
        <dbReference type="SAM" id="Coils"/>
    </source>
</evidence>
<accession>A0A4D6MZ71</accession>
<protein>
    <submittedName>
        <fullName evidence="2">Uncharacterized protein</fullName>
    </submittedName>
</protein>
<dbReference type="Proteomes" id="UP000501690">
    <property type="component" value="Linkage Group LG9"/>
</dbReference>
<evidence type="ECO:0000313" key="3">
    <source>
        <dbReference type="Proteomes" id="UP000501690"/>
    </source>
</evidence>
<keyword evidence="3" id="KW-1185">Reference proteome</keyword>
<organism evidence="2 3">
    <name type="scientific">Vigna unguiculata</name>
    <name type="common">Cowpea</name>
    <dbReference type="NCBI Taxonomy" id="3917"/>
    <lineage>
        <taxon>Eukaryota</taxon>
        <taxon>Viridiplantae</taxon>
        <taxon>Streptophyta</taxon>
        <taxon>Embryophyta</taxon>
        <taxon>Tracheophyta</taxon>
        <taxon>Spermatophyta</taxon>
        <taxon>Magnoliopsida</taxon>
        <taxon>eudicotyledons</taxon>
        <taxon>Gunneridae</taxon>
        <taxon>Pentapetalae</taxon>
        <taxon>rosids</taxon>
        <taxon>fabids</taxon>
        <taxon>Fabales</taxon>
        <taxon>Fabaceae</taxon>
        <taxon>Papilionoideae</taxon>
        <taxon>50 kb inversion clade</taxon>
        <taxon>NPAAA clade</taxon>
        <taxon>indigoferoid/millettioid clade</taxon>
        <taxon>Phaseoleae</taxon>
        <taxon>Vigna</taxon>
    </lineage>
</organism>
<gene>
    <name evidence="2" type="ORF">DEO72_LG9g930</name>
</gene>
<evidence type="ECO:0000313" key="2">
    <source>
        <dbReference type="EMBL" id="QCE05921.1"/>
    </source>
</evidence>
<name>A0A4D6MZ71_VIGUN</name>
<feature type="coiled-coil region" evidence="1">
    <location>
        <begin position="75"/>
        <end position="109"/>
    </location>
</feature>
<keyword evidence="1" id="KW-0175">Coiled coil</keyword>